<dbReference type="EMBL" id="CAJVPZ010068727">
    <property type="protein sequence ID" value="CAG8798341.1"/>
    <property type="molecule type" value="Genomic_DNA"/>
</dbReference>
<proteinExistence type="predicted"/>
<dbReference type="Proteomes" id="UP000789396">
    <property type="component" value="Unassembled WGS sequence"/>
</dbReference>
<protein>
    <submittedName>
        <fullName evidence="1">2571_t:CDS:1</fullName>
    </submittedName>
</protein>
<name>A0A9N9P931_9GLOM</name>
<keyword evidence="2" id="KW-1185">Reference proteome</keyword>
<organism evidence="1 2">
    <name type="scientific">Racocetra fulgida</name>
    <dbReference type="NCBI Taxonomy" id="60492"/>
    <lineage>
        <taxon>Eukaryota</taxon>
        <taxon>Fungi</taxon>
        <taxon>Fungi incertae sedis</taxon>
        <taxon>Mucoromycota</taxon>
        <taxon>Glomeromycotina</taxon>
        <taxon>Glomeromycetes</taxon>
        <taxon>Diversisporales</taxon>
        <taxon>Gigasporaceae</taxon>
        <taxon>Racocetra</taxon>
    </lineage>
</organism>
<sequence>ESDDRFRLNFAIERYKRGYQYDVAFTIFESLRKEEYYSNSNDENKAHALDITNHLHDSKDAWDIYQELIEDDE</sequence>
<evidence type="ECO:0000313" key="2">
    <source>
        <dbReference type="Proteomes" id="UP000789396"/>
    </source>
</evidence>
<feature type="non-terminal residue" evidence="1">
    <location>
        <position position="1"/>
    </location>
</feature>
<evidence type="ECO:0000313" key="1">
    <source>
        <dbReference type="EMBL" id="CAG8798341.1"/>
    </source>
</evidence>
<comment type="caution">
    <text evidence="1">The sequence shown here is derived from an EMBL/GenBank/DDBJ whole genome shotgun (WGS) entry which is preliminary data.</text>
</comment>
<feature type="non-terminal residue" evidence="1">
    <location>
        <position position="73"/>
    </location>
</feature>
<dbReference type="AlphaFoldDB" id="A0A9N9P931"/>
<reference evidence="1" key="1">
    <citation type="submission" date="2021-06" db="EMBL/GenBank/DDBJ databases">
        <authorList>
            <person name="Kallberg Y."/>
            <person name="Tangrot J."/>
            <person name="Rosling A."/>
        </authorList>
    </citation>
    <scope>NUCLEOTIDE SEQUENCE</scope>
    <source>
        <strain evidence="1">IN212</strain>
    </source>
</reference>
<gene>
    <name evidence="1" type="ORF">RFULGI_LOCUS17469</name>
</gene>
<accession>A0A9N9P931</accession>